<protein>
    <submittedName>
        <fullName evidence="1">Uncharacterized protein</fullName>
    </submittedName>
</protein>
<gene>
    <name evidence="1" type="ORF">RB636_12635</name>
</gene>
<dbReference type="RefSeq" id="WP_331786600.1">
    <property type="nucleotide sequence ID" value="NZ_JAVFKM010000005.1"/>
</dbReference>
<reference evidence="1 2" key="1">
    <citation type="submission" date="2023-08" db="EMBL/GenBank/DDBJ databases">
        <authorList>
            <person name="Sharma P."/>
            <person name="Verma V."/>
            <person name="Mohan M.K."/>
            <person name="Dubey A.K."/>
        </authorList>
    </citation>
    <scope>NUCLEOTIDE SEQUENCE [LARGE SCALE GENOMIC DNA]</scope>
    <source>
        <strain evidence="1 2">ADP4</strain>
    </source>
</reference>
<dbReference type="EMBL" id="JAVFKM010000005">
    <property type="protein sequence ID" value="MEF3114033.1"/>
    <property type="molecule type" value="Genomic_DNA"/>
</dbReference>
<proteinExistence type="predicted"/>
<dbReference type="Proteomes" id="UP001348265">
    <property type="component" value="Unassembled WGS sequence"/>
</dbReference>
<comment type="caution">
    <text evidence="1">The sequence shown here is derived from an EMBL/GenBank/DDBJ whole genome shotgun (WGS) entry which is preliminary data.</text>
</comment>
<evidence type="ECO:0000313" key="2">
    <source>
        <dbReference type="Proteomes" id="UP001348265"/>
    </source>
</evidence>
<evidence type="ECO:0000313" key="1">
    <source>
        <dbReference type="EMBL" id="MEF3114033.1"/>
    </source>
</evidence>
<accession>A0ABU7WR81</accession>
<sequence>MRSVNHRQAVELESCLPDIGLDLELPVFPGAAPDLEVALTSSCPSPTRYCSVVPKPVLRRGA</sequence>
<name>A0ABU7WR81_9ACTN</name>
<keyword evidence="2" id="KW-1185">Reference proteome</keyword>
<organism evidence="1 2">
    <name type="scientific">Streptomyces chrestomyceticus</name>
    <dbReference type="NCBI Taxonomy" id="68185"/>
    <lineage>
        <taxon>Bacteria</taxon>
        <taxon>Bacillati</taxon>
        <taxon>Actinomycetota</taxon>
        <taxon>Actinomycetes</taxon>
        <taxon>Kitasatosporales</taxon>
        <taxon>Streptomycetaceae</taxon>
        <taxon>Streptomyces</taxon>
    </lineage>
</organism>